<name>A0A383ANS9_9ZZZZ</name>
<evidence type="ECO:0000313" key="2">
    <source>
        <dbReference type="EMBL" id="SVE08865.1"/>
    </source>
</evidence>
<feature type="non-terminal residue" evidence="2">
    <location>
        <position position="1"/>
    </location>
</feature>
<proteinExistence type="predicted"/>
<dbReference type="AlphaFoldDB" id="A0A383ANS9"/>
<organism evidence="2">
    <name type="scientific">marine metagenome</name>
    <dbReference type="NCBI Taxonomy" id="408172"/>
    <lineage>
        <taxon>unclassified sequences</taxon>
        <taxon>metagenomes</taxon>
        <taxon>ecological metagenomes</taxon>
    </lineage>
</organism>
<dbReference type="EMBL" id="UINC01193309">
    <property type="protein sequence ID" value="SVE08865.1"/>
    <property type="molecule type" value="Genomic_DNA"/>
</dbReference>
<accession>A0A383ANS9</accession>
<gene>
    <name evidence="2" type="ORF">METZ01_LOCUS461719</name>
</gene>
<feature type="non-terminal residue" evidence="2">
    <location>
        <position position="50"/>
    </location>
</feature>
<evidence type="ECO:0000256" key="1">
    <source>
        <dbReference type="SAM" id="MobiDB-lite"/>
    </source>
</evidence>
<feature type="compositionally biased region" description="Low complexity" evidence="1">
    <location>
        <begin position="32"/>
        <end position="43"/>
    </location>
</feature>
<feature type="region of interest" description="Disordered" evidence="1">
    <location>
        <begin position="25"/>
        <end position="50"/>
    </location>
</feature>
<reference evidence="2" key="1">
    <citation type="submission" date="2018-05" db="EMBL/GenBank/DDBJ databases">
        <authorList>
            <person name="Lanie J.A."/>
            <person name="Ng W.-L."/>
            <person name="Kazmierczak K.M."/>
            <person name="Andrzejewski T.M."/>
            <person name="Davidsen T.M."/>
            <person name="Wayne K.J."/>
            <person name="Tettelin H."/>
            <person name="Glass J.I."/>
            <person name="Rusch D."/>
            <person name="Podicherti R."/>
            <person name="Tsui H.-C.T."/>
            <person name="Winkler M.E."/>
        </authorList>
    </citation>
    <scope>NUCLEOTIDE SEQUENCE</scope>
</reference>
<protein>
    <submittedName>
        <fullName evidence="2">Uncharacterized protein</fullName>
    </submittedName>
</protein>
<sequence length="50" mass="5482">GVTTARRGRKDSSWMRKNMVVRKAYFPPSGVSETSTPSRTSTPARQGKGL</sequence>